<dbReference type="Proteomes" id="UP001174677">
    <property type="component" value="Chromosome 13"/>
</dbReference>
<dbReference type="EMBL" id="JARPOI010000013">
    <property type="protein sequence ID" value="KAJ9162439.1"/>
    <property type="molecule type" value="Genomic_DNA"/>
</dbReference>
<evidence type="ECO:0000313" key="2">
    <source>
        <dbReference type="Proteomes" id="UP001174677"/>
    </source>
</evidence>
<reference evidence="1" key="1">
    <citation type="journal article" date="2023" name="Plant Biotechnol. J.">
        <title>Chromosome-level wild Hevea brasiliensis genome provides new tools for genomic-assisted breeding and valuable loci to elevate rubber yield.</title>
        <authorList>
            <person name="Cheng H."/>
            <person name="Song X."/>
            <person name="Hu Y."/>
            <person name="Wu T."/>
            <person name="Yang Q."/>
            <person name="An Z."/>
            <person name="Feng S."/>
            <person name="Deng Z."/>
            <person name="Wu W."/>
            <person name="Zeng X."/>
            <person name="Tu M."/>
            <person name="Wang X."/>
            <person name="Huang H."/>
        </authorList>
    </citation>
    <scope>NUCLEOTIDE SEQUENCE</scope>
    <source>
        <strain evidence="1">MT/VB/25A 57/8</strain>
    </source>
</reference>
<evidence type="ECO:0008006" key="3">
    <source>
        <dbReference type="Google" id="ProtNLM"/>
    </source>
</evidence>
<organism evidence="1 2">
    <name type="scientific">Hevea brasiliensis</name>
    <name type="common">Para rubber tree</name>
    <name type="synonym">Siphonia brasiliensis</name>
    <dbReference type="NCBI Taxonomy" id="3981"/>
    <lineage>
        <taxon>Eukaryota</taxon>
        <taxon>Viridiplantae</taxon>
        <taxon>Streptophyta</taxon>
        <taxon>Embryophyta</taxon>
        <taxon>Tracheophyta</taxon>
        <taxon>Spermatophyta</taxon>
        <taxon>Magnoliopsida</taxon>
        <taxon>eudicotyledons</taxon>
        <taxon>Gunneridae</taxon>
        <taxon>Pentapetalae</taxon>
        <taxon>rosids</taxon>
        <taxon>fabids</taxon>
        <taxon>Malpighiales</taxon>
        <taxon>Euphorbiaceae</taxon>
        <taxon>Crotonoideae</taxon>
        <taxon>Micrandreae</taxon>
        <taxon>Hevea</taxon>
    </lineage>
</organism>
<evidence type="ECO:0000313" key="1">
    <source>
        <dbReference type="EMBL" id="KAJ9162439.1"/>
    </source>
</evidence>
<keyword evidence="2" id="KW-1185">Reference proteome</keyword>
<accession>A0ABQ9L858</accession>
<proteinExistence type="predicted"/>
<protein>
    <recommendedName>
        <fullName evidence="3">Ubiquitin-like protease family profile domain-containing protein</fullName>
    </recommendedName>
</protein>
<name>A0ABQ9L858_HEVBR</name>
<gene>
    <name evidence="1" type="ORF">P3X46_022213</name>
</gene>
<sequence>MNLYEAMKRFMGISPPLSSTIGSQSGFSLAAAATLACFLKSNPPQQTNGYNCGLYVME</sequence>
<comment type="caution">
    <text evidence="1">The sequence shown here is derived from an EMBL/GenBank/DDBJ whole genome shotgun (WGS) entry which is preliminary data.</text>
</comment>